<reference evidence="2 3" key="1">
    <citation type="submission" date="2018-12" db="EMBL/GenBank/DDBJ databases">
        <title>Genome sequencing of Prevotella sp. KCOM 3155 (= JS262).</title>
        <authorList>
            <person name="Kook J.-K."/>
            <person name="Park S.-N."/>
            <person name="Lim Y.K."/>
        </authorList>
    </citation>
    <scope>NUCLEOTIDE SEQUENCE [LARGE SCALE GENOMIC DNA]</scope>
    <source>
        <strain evidence="2 3">KCOM 3155</strain>
    </source>
</reference>
<evidence type="ECO:0000256" key="1">
    <source>
        <dbReference type="SAM" id="Phobius"/>
    </source>
</evidence>
<protein>
    <submittedName>
        <fullName evidence="2">Uncharacterized protein</fullName>
    </submittedName>
</protein>
<name>A0A432LJ08_9BACT</name>
<feature type="transmembrane region" description="Helical" evidence="1">
    <location>
        <begin position="72"/>
        <end position="97"/>
    </location>
</feature>
<organism evidence="2 3">
    <name type="scientific">Prevotella koreensis</name>
    <dbReference type="NCBI Taxonomy" id="2490854"/>
    <lineage>
        <taxon>Bacteria</taxon>
        <taxon>Pseudomonadati</taxon>
        <taxon>Bacteroidota</taxon>
        <taxon>Bacteroidia</taxon>
        <taxon>Bacteroidales</taxon>
        <taxon>Prevotellaceae</taxon>
        <taxon>Prevotella</taxon>
    </lineage>
</organism>
<dbReference type="Proteomes" id="UP000278983">
    <property type="component" value="Unassembled WGS sequence"/>
</dbReference>
<dbReference type="RefSeq" id="WP_126677512.1">
    <property type="nucleotide sequence ID" value="NZ_CAUUVU010000046.1"/>
</dbReference>
<dbReference type="AlphaFoldDB" id="A0A432LJ08"/>
<feature type="transmembrane region" description="Helical" evidence="1">
    <location>
        <begin position="103"/>
        <end position="124"/>
    </location>
</feature>
<keyword evidence="1" id="KW-0812">Transmembrane</keyword>
<keyword evidence="1" id="KW-0472">Membrane</keyword>
<keyword evidence="3" id="KW-1185">Reference proteome</keyword>
<gene>
    <name evidence="2" type="ORF">EHV08_00570</name>
</gene>
<dbReference type="EMBL" id="RYYU01000001">
    <property type="protein sequence ID" value="RUL58408.1"/>
    <property type="molecule type" value="Genomic_DNA"/>
</dbReference>
<dbReference type="OrthoDB" id="1082491at2"/>
<feature type="transmembrane region" description="Helical" evidence="1">
    <location>
        <begin position="12"/>
        <end position="32"/>
    </location>
</feature>
<comment type="caution">
    <text evidence="2">The sequence shown here is derived from an EMBL/GenBank/DDBJ whole genome shotgun (WGS) entry which is preliminary data.</text>
</comment>
<feature type="transmembrane region" description="Helical" evidence="1">
    <location>
        <begin position="38"/>
        <end position="60"/>
    </location>
</feature>
<proteinExistence type="predicted"/>
<accession>A0A432LJ08</accession>
<evidence type="ECO:0000313" key="3">
    <source>
        <dbReference type="Proteomes" id="UP000278983"/>
    </source>
</evidence>
<sequence>MMDVDKVAKRYVGIGALIVIALTMIGIFISSFRPEWDMIAPVWVSAGFSVFFLISFAFLWRWIIKSNRESLTTLYSVVSGLRMVMALFTLFICFLVVGRDAMLPYVSVFMVYYLVMIGYHTVYFSKITNRQ</sequence>
<evidence type="ECO:0000313" key="2">
    <source>
        <dbReference type="EMBL" id="RUL58408.1"/>
    </source>
</evidence>
<keyword evidence="1" id="KW-1133">Transmembrane helix</keyword>